<dbReference type="Proteomes" id="UP000053555">
    <property type="component" value="Unassembled WGS sequence"/>
</dbReference>
<dbReference type="SMART" id="SM00657">
    <property type="entry name" value="RPOL4c"/>
    <property type="match status" value="1"/>
</dbReference>
<dbReference type="Gene3D" id="1.20.1250.40">
    <property type="match status" value="1"/>
</dbReference>
<evidence type="ECO:0000313" key="5">
    <source>
        <dbReference type="EMBL" id="KHN11200.1"/>
    </source>
</evidence>
<feature type="domain" description="DUF3700" evidence="4">
    <location>
        <begin position="6"/>
        <end position="194"/>
    </location>
</feature>
<dbReference type="InterPro" id="IPR005574">
    <property type="entry name" value="Rpb4/RPC9"/>
</dbReference>
<dbReference type="InterPro" id="IPR038324">
    <property type="entry name" value="Rpb4/RPC9_sf"/>
</dbReference>
<reference evidence="5" key="1">
    <citation type="submission" date="2014-07" db="EMBL/GenBank/DDBJ databases">
        <title>Identification of a novel salt tolerance gene in wild soybean by whole-genome sequencing.</title>
        <authorList>
            <person name="Lam H.-M."/>
            <person name="Qi X."/>
            <person name="Li M.-W."/>
            <person name="Liu X."/>
            <person name="Xie M."/>
            <person name="Ni M."/>
            <person name="Xu X."/>
        </authorList>
    </citation>
    <scope>NUCLEOTIDE SEQUENCE [LARGE SCALE GENOMIC DNA]</scope>
    <source>
        <tissue evidence="5">Root</tissue>
    </source>
</reference>
<organism evidence="5">
    <name type="scientific">Glycine soja</name>
    <name type="common">Wild soybean</name>
    <dbReference type="NCBI Taxonomy" id="3848"/>
    <lineage>
        <taxon>Eukaryota</taxon>
        <taxon>Viridiplantae</taxon>
        <taxon>Streptophyta</taxon>
        <taxon>Embryophyta</taxon>
        <taxon>Tracheophyta</taxon>
        <taxon>Spermatophyta</taxon>
        <taxon>Magnoliopsida</taxon>
        <taxon>eudicotyledons</taxon>
        <taxon>Gunneridae</taxon>
        <taxon>Pentapetalae</taxon>
        <taxon>rosids</taxon>
        <taxon>fabids</taxon>
        <taxon>Fabales</taxon>
        <taxon>Fabaceae</taxon>
        <taxon>Papilionoideae</taxon>
        <taxon>50 kb inversion clade</taxon>
        <taxon>NPAAA clade</taxon>
        <taxon>indigoferoid/millettioid clade</taxon>
        <taxon>Phaseoleae</taxon>
        <taxon>Glycine</taxon>
        <taxon>Glycine subgen. Soja</taxon>
    </lineage>
</organism>
<dbReference type="InterPro" id="IPR024286">
    <property type="entry name" value="DUF3700"/>
</dbReference>
<evidence type="ECO:0000256" key="2">
    <source>
        <dbReference type="ARBA" id="ARBA00023242"/>
    </source>
</evidence>
<dbReference type="InterPro" id="IPR006590">
    <property type="entry name" value="RNA_pol_Rpb4/RPC9_core"/>
</dbReference>
<dbReference type="SUPFAM" id="SSF56235">
    <property type="entry name" value="N-terminal nucleophile aminohydrolases (Ntn hydrolases)"/>
    <property type="match status" value="1"/>
</dbReference>
<dbReference type="PANTHER" id="PTHR45952:SF10">
    <property type="entry name" value="ALUMINUM INDUCED PROTEIN WITH YGL AND LRDR MOTIF PROTEIN"/>
    <property type="match status" value="1"/>
</dbReference>
<feature type="domain" description="RNA polymerase Rpb4/RPC9 core" evidence="3">
    <location>
        <begin position="7"/>
        <end position="111"/>
    </location>
</feature>
<sequence>MLILCHSLEGNAGALTNFEVLDFLRAKEASKDPTRGIAKVAQSEYKVYDYLVDSAASVQTRESINEFLTSVKQHDLTKTEVLNILNIGPAADFELYPVIYYQTVFDKSTFTLFVASDQAGKVPLYWGITADGYVAFVDDAALLKGSCGKSLASFPLGCFYSIAVGGLRCYENPKNKIVAIPAKEEEIRGAFFKNRESVISPNSNIRLMSIETALGTKGKCEVILELKKLELNIHYVTRIANCN</sequence>
<dbReference type="PANTHER" id="PTHR45952">
    <property type="entry name" value="ALUMINUM INDUCED PROTEIN WITH YGL AND LRDR MOTIFS"/>
    <property type="match status" value="1"/>
</dbReference>
<dbReference type="AlphaFoldDB" id="A0A0B2PQ37"/>
<gene>
    <name evidence="5" type="ORF">glysoja_034429</name>
</gene>
<evidence type="ECO:0000256" key="1">
    <source>
        <dbReference type="ARBA" id="ARBA00004123"/>
    </source>
</evidence>
<keyword evidence="2" id="KW-0539">Nucleus</keyword>
<dbReference type="GO" id="GO:0030880">
    <property type="term" value="C:RNA polymerase complex"/>
    <property type="evidence" value="ECO:0007669"/>
    <property type="project" value="InterPro"/>
</dbReference>
<evidence type="ECO:0008006" key="6">
    <source>
        <dbReference type="Google" id="ProtNLM"/>
    </source>
</evidence>
<proteinExistence type="predicted"/>
<evidence type="ECO:0000259" key="4">
    <source>
        <dbReference type="SMART" id="SM01172"/>
    </source>
</evidence>
<dbReference type="InterPro" id="IPR029055">
    <property type="entry name" value="Ntn_hydrolases_N"/>
</dbReference>
<dbReference type="GO" id="GO:0005634">
    <property type="term" value="C:nucleus"/>
    <property type="evidence" value="ECO:0007669"/>
    <property type="project" value="UniProtKB-SubCell"/>
</dbReference>
<dbReference type="GO" id="GO:0000166">
    <property type="term" value="F:nucleotide binding"/>
    <property type="evidence" value="ECO:0007669"/>
    <property type="project" value="InterPro"/>
</dbReference>
<dbReference type="InterPro" id="IPR044828">
    <property type="entry name" value="TSJT1-like"/>
</dbReference>
<accession>A0A0B2PQ37</accession>
<dbReference type="InterPro" id="IPR010997">
    <property type="entry name" value="HRDC-like_sf"/>
</dbReference>
<name>A0A0B2PQ37_GLYSO</name>
<dbReference type="SMART" id="SM01172">
    <property type="entry name" value="DUF3700"/>
    <property type="match status" value="1"/>
</dbReference>
<comment type="subcellular location">
    <subcellularLocation>
        <location evidence="1">Nucleus</location>
    </subcellularLocation>
</comment>
<dbReference type="Gene3D" id="3.60.20.10">
    <property type="entry name" value="Glutamine Phosphoribosylpyrophosphate, subunit 1, domain 1"/>
    <property type="match status" value="1"/>
</dbReference>
<dbReference type="FunFam" id="1.20.1250.40:FF:000008">
    <property type="entry name" value="RNA polymerase II, Rpb4, core protein"/>
    <property type="match status" value="1"/>
</dbReference>
<protein>
    <recommendedName>
        <fullName evidence="6">DUF3700 domain-containing protein</fullName>
    </recommendedName>
</protein>
<dbReference type="SUPFAM" id="SSF47819">
    <property type="entry name" value="HRDC-like"/>
    <property type="match status" value="1"/>
</dbReference>
<dbReference type="EMBL" id="KN663817">
    <property type="protein sequence ID" value="KHN11200.1"/>
    <property type="molecule type" value="Genomic_DNA"/>
</dbReference>
<evidence type="ECO:0000259" key="3">
    <source>
        <dbReference type="SMART" id="SM00657"/>
    </source>
</evidence>
<dbReference type="Pfam" id="PF03874">
    <property type="entry name" value="RNA_pol_Rpb4"/>
    <property type="match status" value="1"/>
</dbReference>
<dbReference type="GO" id="GO:0006352">
    <property type="term" value="P:DNA-templated transcription initiation"/>
    <property type="evidence" value="ECO:0007669"/>
    <property type="project" value="InterPro"/>
</dbReference>
<dbReference type="Pfam" id="PF12481">
    <property type="entry name" value="DUF3700"/>
    <property type="match status" value="1"/>
</dbReference>